<dbReference type="Proteomes" id="UP001152562">
    <property type="component" value="Unassembled WGS sequence"/>
</dbReference>
<dbReference type="PANTHER" id="PTHR45786:SF74">
    <property type="entry name" value="ATP-DEPENDENT DNA HELICASE"/>
    <property type="match status" value="1"/>
</dbReference>
<dbReference type="AlphaFoldDB" id="A0A9P0TWW2"/>
<name>A0A9P0TWW2_PIEBR</name>
<dbReference type="EMBL" id="CALOZG010000071">
    <property type="protein sequence ID" value="CAH4036392.1"/>
    <property type="molecule type" value="Genomic_DNA"/>
</dbReference>
<dbReference type="InterPro" id="IPR025476">
    <property type="entry name" value="Helitron_helicase-like"/>
</dbReference>
<dbReference type="InterPro" id="IPR027417">
    <property type="entry name" value="P-loop_NTPase"/>
</dbReference>
<dbReference type="Pfam" id="PF14214">
    <property type="entry name" value="Helitron_like_N"/>
    <property type="match status" value="1"/>
</dbReference>
<dbReference type="PANTHER" id="PTHR45786">
    <property type="entry name" value="DNA BINDING PROTEIN-LIKE"/>
    <property type="match status" value="1"/>
</dbReference>
<evidence type="ECO:0000259" key="3">
    <source>
        <dbReference type="Pfam" id="PF21530"/>
    </source>
</evidence>
<evidence type="ECO:0000259" key="2">
    <source>
        <dbReference type="Pfam" id="PF14214"/>
    </source>
</evidence>
<organism evidence="4 5">
    <name type="scientific">Pieris brassicae</name>
    <name type="common">White butterfly</name>
    <name type="synonym">Large white butterfly</name>
    <dbReference type="NCBI Taxonomy" id="7116"/>
    <lineage>
        <taxon>Eukaryota</taxon>
        <taxon>Metazoa</taxon>
        <taxon>Ecdysozoa</taxon>
        <taxon>Arthropoda</taxon>
        <taxon>Hexapoda</taxon>
        <taxon>Insecta</taxon>
        <taxon>Pterygota</taxon>
        <taxon>Neoptera</taxon>
        <taxon>Endopterygota</taxon>
        <taxon>Lepidoptera</taxon>
        <taxon>Glossata</taxon>
        <taxon>Ditrysia</taxon>
        <taxon>Papilionoidea</taxon>
        <taxon>Pieridae</taxon>
        <taxon>Pierinae</taxon>
        <taxon>Pieris</taxon>
    </lineage>
</organism>
<feature type="region of interest" description="Disordered" evidence="1">
    <location>
        <begin position="148"/>
        <end position="173"/>
    </location>
</feature>
<proteinExistence type="predicted"/>
<dbReference type="SUPFAM" id="SSF52540">
    <property type="entry name" value="P-loop containing nucleoside triphosphate hydrolases"/>
    <property type="match status" value="1"/>
</dbReference>
<feature type="domain" description="DNA helicase Pif1-like 2B" evidence="3">
    <location>
        <begin position="678"/>
        <end position="723"/>
    </location>
</feature>
<sequence>MQSEKRAGHRGGRGGGGTEIQESQLSQHSSQARLAKIRRVGESSSEYSDRLESQREYATQSQARESSAERSQRLAENRERTSQARARESSADRSIRLANQNVRSSEVRERQSSAECAQRLDENRTRISQTRARVCSVERSLRLAEQNERSSQIYERELSSERSQRLAGNRDRDSRARARVILPSIVEPPEPIKSLLTNNSTLSAHFLKNARRYKNLFQMTSFGAKEIREGNFMPTSKVEGQVYHLIGSLLPPSGQSPQFLQIYFISDADQLSLRSNMAPMLKLDFINELQTMLNSHNVYIRSFKQSIESTSPENLKLIIHADHTPQAEHRGRYNAPSVNEVAVLFVDEDKGPRDIVLHGRDGQLKRVSELHRAYDPLQYPQMFVSGDDGYYLTIPQQDSLRNKTVSCMQYYAYRLMIRTSQFNSLHYYKDLFSQYCVDMMAKMISERLNFIRRNQQKLRADDYIHLRDALNQDASVNAADIGQRVILPSSFTGCARRAAQQQDQDCDVHNEGLIQIENKLLELNDKHLADFGLPSPNRQQNIVHAIPCRPHDINELSVFVNTHVPNDNDDNNFSQKLLKLGDGNFPSPVANSPQVLLDNELGQIVQSLEIVDTIYPDIQNLTERNFNWLCSRAIVSPRNESVNEINKIIMENVPGEFKSYKSIDTVCNIEDTVHYPQEYLNSLNPSGLPSHELQLKVGTPVMLLRNLCPPSMCNGTRLLVKELRENVIVATIITGAAAGQLAHIPRIPMIPTDLPISLTTTTISLKNKIISTKQQNQTKKIIL</sequence>
<accession>A0A9P0TWW2</accession>
<keyword evidence="5" id="KW-1185">Reference proteome</keyword>
<gene>
    <name evidence="4" type="ORF">PIBRA_LOCUS12193</name>
</gene>
<evidence type="ECO:0000313" key="5">
    <source>
        <dbReference type="Proteomes" id="UP001152562"/>
    </source>
</evidence>
<evidence type="ECO:0000313" key="4">
    <source>
        <dbReference type="EMBL" id="CAH4036392.1"/>
    </source>
</evidence>
<dbReference type="InterPro" id="IPR049163">
    <property type="entry name" value="Pif1-like_2B_dom"/>
</dbReference>
<comment type="caution">
    <text evidence="4">The sequence shown here is derived from an EMBL/GenBank/DDBJ whole genome shotgun (WGS) entry which is preliminary data.</text>
</comment>
<feature type="compositionally biased region" description="Polar residues" evidence="1">
    <location>
        <begin position="56"/>
        <end position="65"/>
    </location>
</feature>
<evidence type="ECO:0008006" key="6">
    <source>
        <dbReference type="Google" id="ProtNLM"/>
    </source>
</evidence>
<feature type="compositionally biased region" description="Polar residues" evidence="1">
    <location>
        <begin position="20"/>
        <end position="32"/>
    </location>
</feature>
<feature type="compositionally biased region" description="Basic and acidic residues" evidence="1">
    <location>
        <begin position="66"/>
        <end position="95"/>
    </location>
</feature>
<feature type="domain" description="Helitron helicase-like" evidence="2">
    <location>
        <begin position="410"/>
        <end position="502"/>
    </location>
</feature>
<dbReference type="Pfam" id="PF21530">
    <property type="entry name" value="Pif1_2B_dom"/>
    <property type="match status" value="1"/>
</dbReference>
<reference evidence="4" key="1">
    <citation type="submission" date="2022-05" db="EMBL/GenBank/DDBJ databases">
        <authorList>
            <person name="Okamura Y."/>
        </authorList>
    </citation>
    <scope>NUCLEOTIDE SEQUENCE</scope>
</reference>
<protein>
    <recommendedName>
        <fullName evidence="6">DNA helicase</fullName>
    </recommendedName>
</protein>
<evidence type="ECO:0000256" key="1">
    <source>
        <dbReference type="SAM" id="MobiDB-lite"/>
    </source>
</evidence>
<feature type="region of interest" description="Disordered" evidence="1">
    <location>
        <begin position="1"/>
        <end position="111"/>
    </location>
</feature>